<feature type="compositionally biased region" description="Basic and acidic residues" evidence="1">
    <location>
        <begin position="159"/>
        <end position="171"/>
    </location>
</feature>
<dbReference type="Proteomes" id="UP000298390">
    <property type="component" value="Unassembled WGS sequence"/>
</dbReference>
<feature type="region of interest" description="Disordered" evidence="1">
    <location>
        <begin position="400"/>
        <end position="848"/>
    </location>
</feature>
<feature type="region of interest" description="Disordered" evidence="1">
    <location>
        <begin position="159"/>
        <end position="217"/>
    </location>
</feature>
<feature type="compositionally biased region" description="Pro residues" evidence="1">
    <location>
        <begin position="545"/>
        <end position="558"/>
    </location>
</feature>
<dbReference type="AlphaFoldDB" id="A0A4Y9Z644"/>
<feature type="compositionally biased region" description="Pro residues" evidence="1">
    <location>
        <begin position="181"/>
        <end position="192"/>
    </location>
</feature>
<feature type="compositionally biased region" description="Low complexity" evidence="1">
    <location>
        <begin position="569"/>
        <end position="591"/>
    </location>
</feature>
<feature type="compositionally biased region" description="Basic and acidic residues" evidence="1">
    <location>
        <begin position="400"/>
        <end position="411"/>
    </location>
</feature>
<feature type="region of interest" description="Disordered" evidence="1">
    <location>
        <begin position="242"/>
        <end position="370"/>
    </location>
</feature>
<feature type="compositionally biased region" description="Basic and acidic residues" evidence="1">
    <location>
        <begin position="681"/>
        <end position="691"/>
    </location>
</feature>
<gene>
    <name evidence="2" type="ORF">EVJ58_g73</name>
</gene>
<feature type="compositionally biased region" description="Low complexity" evidence="1">
    <location>
        <begin position="278"/>
        <end position="294"/>
    </location>
</feature>
<reference evidence="2 3" key="1">
    <citation type="submission" date="2019-01" db="EMBL/GenBank/DDBJ databases">
        <title>Genome sequencing of the rare red list fungi Fomitopsis rosea.</title>
        <authorList>
            <person name="Buettner E."/>
            <person name="Kellner H."/>
        </authorList>
    </citation>
    <scope>NUCLEOTIDE SEQUENCE [LARGE SCALE GENOMIC DNA]</scope>
    <source>
        <strain evidence="2 3">DSM 105464</strain>
    </source>
</reference>
<feature type="compositionally biased region" description="Basic and acidic residues" evidence="1">
    <location>
        <begin position="712"/>
        <end position="721"/>
    </location>
</feature>
<feature type="compositionally biased region" description="Polar residues" evidence="1">
    <location>
        <begin position="204"/>
        <end position="217"/>
    </location>
</feature>
<proteinExistence type="predicted"/>
<feature type="compositionally biased region" description="Low complexity" evidence="1">
    <location>
        <begin position="746"/>
        <end position="774"/>
    </location>
</feature>
<comment type="caution">
    <text evidence="2">The sequence shown here is derived from an EMBL/GenBank/DDBJ whole genome shotgun (WGS) entry which is preliminary data.</text>
</comment>
<sequence>MARGRKGNKQPYFDDNEGRKYLTVYRPYPMNANMEIEADRMAFAYWIASCIGRENLLAFFHKPRSPSMLIVEINGEFKDFKAILGEHRWSAFIRKPTNEEKKMSSQVFYCTYSTTREVEKYGWKRIDLLDEWFYSKENGIRWHPVNNVIVYPYPATERCDPPPEDPTRENLCRPLPVQQFKPPPPPRPPPVGSPAWNTMKEAESSGQPNRAATSRAQQQAYPIDPIPDNKPRNLAGWAQNRFPELGQSLPPGLVPRGPTTAPASIWSKGPPGLVRNLGGASSRSSGSEHGNSPSIPQTPQDDTPNETRSFSIGASMADDENDESDEDDDDKPRTYNVVQSTPEEPPVGEENQKAQDNYNGPEPKSAKPKAMGDEFKCSYHLNGRCKPTICSDYAEWLRKQTRKQREEDRKAAQSNGKKGKTPVGAWRTTQDAHRGRRGSAAEWTDSLPPGERDGAPHLSPPRSGSSSSSTERSPSASSERSSPAPVGRGRRQRNMPEAKVPPARPDNLKRPSAKANVMSPPPQRPPHLMKPGSGSANGNTLPKTNTPPTPSTPAPPVPAGLRKNANGNGSVAKTGSATAAKTGSATAAKTAQLPKGKGIASPSTPVSPPPSANVHSGGIRQWVEQVGQHSGSAAGSSRPAHHKGNGDLSYNKNNGNNDDAKSEGGWSVVSQGLGLWGAVDPNKDINNDVKSRAAWGDPSKSKGLWPGGVDIKPQRDDDEKSMAAWSAASMGEGVWGAVKPKDDDAVSVASTAAPTNSAKARSAASKGKGKANSNKNKKDNAKVQNLVQNGSKPGPVAGPIPAAKPLFQPPPTKLSWADEMEREERGEDDARSVASESGGWGSVSNGPW</sequence>
<dbReference type="EMBL" id="SEKV01000002">
    <property type="protein sequence ID" value="TFY69992.1"/>
    <property type="molecule type" value="Genomic_DNA"/>
</dbReference>
<feature type="compositionally biased region" description="Acidic residues" evidence="1">
    <location>
        <begin position="317"/>
        <end position="329"/>
    </location>
</feature>
<feature type="compositionally biased region" description="Polar residues" evidence="1">
    <location>
        <begin position="648"/>
        <end position="657"/>
    </location>
</feature>
<accession>A0A4Y9Z644</accession>
<name>A0A4Y9Z644_9APHY</name>
<protein>
    <submittedName>
        <fullName evidence="2">Uncharacterized protein</fullName>
    </submittedName>
</protein>
<evidence type="ECO:0000313" key="3">
    <source>
        <dbReference type="Proteomes" id="UP000298390"/>
    </source>
</evidence>
<feature type="compositionally biased region" description="Polar residues" evidence="1">
    <location>
        <begin position="295"/>
        <end position="312"/>
    </location>
</feature>
<evidence type="ECO:0000313" key="2">
    <source>
        <dbReference type="EMBL" id="TFY69992.1"/>
    </source>
</evidence>
<feature type="compositionally biased region" description="Low complexity" evidence="1">
    <location>
        <begin position="460"/>
        <end position="485"/>
    </location>
</feature>
<organism evidence="2 3">
    <name type="scientific">Rhodofomes roseus</name>
    <dbReference type="NCBI Taxonomy" id="34475"/>
    <lineage>
        <taxon>Eukaryota</taxon>
        <taxon>Fungi</taxon>
        <taxon>Dikarya</taxon>
        <taxon>Basidiomycota</taxon>
        <taxon>Agaricomycotina</taxon>
        <taxon>Agaricomycetes</taxon>
        <taxon>Polyporales</taxon>
        <taxon>Rhodofomes</taxon>
    </lineage>
</organism>
<evidence type="ECO:0000256" key="1">
    <source>
        <dbReference type="SAM" id="MobiDB-lite"/>
    </source>
</evidence>
<feature type="compositionally biased region" description="Basic and acidic residues" evidence="1">
    <location>
        <begin position="822"/>
        <end position="831"/>
    </location>
</feature>